<keyword evidence="3" id="KW-1185">Reference proteome</keyword>
<gene>
    <name evidence="2" type="ORF">BWZ43_06940</name>
</gene>
<dbReference type="AlphaFoldDB" id="A0A8E2ICT0"/>
<dbReference type="EMBL" id="MTLA01000068">
    <property type="protein sequence ID" value="OOP69058.1"/>
    <property type="molecule type" value="Genomic_DNA"/>
</dbReference>
<sequence>MMDRIGGQVQPISTISNSTRGEMKNDHALEPVPLPKKDGGNPETNVNEKDKAKLEKVVDSMNEFVSASNTHLKFEFHDKLNEYYVTVVDDSTQEVVKEIPSKKMLDMYAAMTEFLGIMVDKKI</sequence>
<proteinExistence type="predicted"/>
<dbReference type="RefSeq" id="WP_235849593.1">
    <property type="nucleotide sequence ID" value="NZ_CP065424.1"/>
</dbReference>
<organism evidence="2 3">
    <name type="scientific">Heyndrickxia oleronia</name>
    <dbReference type="NCBI Taxonomy" id="38875"/>
    <lineage>
        <taxon>Bacteria</taxon>
        <taxon>Bacillati</taxon>
        <taxon>Bacillota</taxon>
        <taxon>Bacilli</taxon>
        <taxon>Bacillales</taxon>
        <taxon>Bacillaceae</taxon>
        <taxon>Heyndrickxia</taxon>
    </lineage>
</organism>
<dbReference type="NCBIfam" id="NF005834">
    <property type="entry name" value="PRK07738.1"/>
    <property type="match status" value="1"/>
</dbReference>
<name>A0A8E2ICT0_9BACI</name>
<evidence type="ECO:0000256" key="1">
    <source>
        <dbReference type="SAM" id="MobiDB-lite"/>
    </source>
</evidence>
<dbReference type="InterPro" id="IPR005186">
    <property type="entry name" value="FlaG"/>
</dbReference>
<dbReference type="InterPro" id="IPR035924">
    <property type="entry name" value="FlaG-like_sf"/>
</dbReference>
<dbReference type="Gene3D" id="3.30.160.170">
    <property type="entry name" value="FlaG-like"/>
    <property type="match status" value="1"/>
</dbReference>
<dbReference type="PANTHER" id="PTHR37166">
    <property type="entry name" value="PROTEIN FLAG"/>
    <property type="match status" value="1"/>
</dbReference>
<feature type="region of interest" description="Disordered" evidence="1">
    <location>
        <begin position="1"/>
        <end position="50"/>
    </location>
</feature>
<evidence type="ECO:0000313" key="2">
    <source>
        <dbReference type="EMBL" id="OOP69058.1"/>
    </source>
</evidence>
<feature type="compositionally biased region" description="Basic and acidic residues" evidence="1">
    <location>
        <begin position="21"/>
        <end position="50"/>
    </location>
</feature>
<dbReference type="Pfam" id="PF03646">
    <property type="entry name" value="FlaG"/>
    <property type="match status" value="1"/>
</dbReference>
<reference evidence="2 3" key="1">
    <citation type="submission" date="2017-01" db="EMBL/GenBank/DDBJ databases">
        <title>Draft genome sequence of Bacillus oleronius.</title>
        <authorList>
            <person name="Allam M."/>
        </authorList>
    </citation>
    <scope>NUCLEOTIDE SEQUENCE [LARGE SCALE GENOMIC DNA]</scope>
    <source>
        <strain evidence="2 3">DSM 9356</strain>
    </source>
</reference>
<feature type="compositionally biased region" description="Polar residues" evidence="1">
    <location>
        <begin position="10"/>
        <end position="20"/>
    </location>
</feature>
<accession>A0A8E2ICT0</accession>
<dbReference type="Proteomes" id="UP000189761">
    <property type="component" value="Unassembled WGS sequence"/>
</dbReference>
<dbReference type="PANTHER" id="PTHR37166:SF1">
    <property type="entry name" value="PROTEIN FLAG"/>
    <property type="match status" value="1"/>
</dbReference>
<protein>
    <recommendedName>
        <fullName evidence="4">Flagellar protein FlaG</fullName>
    </recommendedName>
</protein>
<evidence type="ECO:0008006" key="4">
    <source>
        <dbReference type="Google" id="ProtNLM"/>
    </source>
</evidence>
<dbReference type="SUPFAM" id="SSF160214">
    <property type="entry name" value="FlaG-like"/>
    <property type="match status" value="1"/>
</dbReference>
<evidence type="ECO:0000313" key="3">
    <source>
        <dbReference type="Proteomes" id="UP000189761"/>
    </source>
</evidence>
<comment type="caution">
    <text evidence="2">The sequence shown here is derived from an EMBL/GenBank/DDBJ whole genome shotgun (WGS) entry which is preliminary data.</text>
</comment>